<comment type="caution">
    <text evidence="1">The sequence shown here is derived from an EMBL/GenBank/DDBJ whole genome shotgun (WGS) entry which is preliminary data.</text>
</comment>
<evidence type="ECO:0000313" key="1">
    <source>
        <dbReference type="EMBL" id="MBW8485725.1"/>
    </source>
</evidence>
<dbReference type="Proteomes" id="UP000774570">
    <property type="component" value="Unassembled WGS sequence"/>
</dbReference>
<organism evidence="1 2">
    <name type="scientific">Actinomadura parmotrematis</name>
    <dbReference type="NCBI Taxonomy" id="2864039"/>
    <lineage>
        <taxon>Bacteria</taxon>
        <taxon>Bacillati</taxon>
        <taxon>Actinomycetota</taxon>
        <taxon>Actinomycetes</taxon>
        <taxon>Streptosporangiales</taxon>
        <taxon>Thermomonosporaceae</taxon>
        <taxon>Actinomadura</taxon>
    </lineage>
</organism>
<reference evidence="1 2" key="1">
    <citation type="submission" date="2021-07" db="EMBL/GenBank/DDBJ databases">
        <title>Actinomadura sp. PM05-2 isolated from lichen.</title>
        <authorList>
            <person name="Somphong A."/>
            <person name="Phongsopitanun W."/>
            <person name="Tanasupawat S."/>
            <person name="Peongsungnone V."/>
        </authorList>
    </citation>
    <scope>NUCLEOTIDE SEQUENCE [LARGE SCALE GENOMIC DNA]</scope>
    <source>
        <strain evidence="1 2">PM05-2</strain>
    </source>
</reference>
<name>A0ABS7G008_9ACTN</name>
<keyword evidence="2" id="KW-1185">Reference proteome</keyword>
<gene>
    <name evidence="1" type="ORF">K1Y72_25315</name>
</gene>
<evidence type="ECO:0008006" key="3">
    <source>
        <dbReference type="Google" id="ProtNLM"/>
    </source>
</evidence>
<dbReference type="RefSeq" id="WP_220168967.1">
    <property type="nucleotide sequence ID" value="NZ_JAIBOA010000018.1"/>
</dbReference>
<evidence type="ECO:0000313" key="2">
    <source>
        <dbReference type="Proteomes" id="UP000774570"/>
    </source>
</evidence>
<accession>A0ABS7G008</accession>
<proteinExistence type="predicted"/>
<sequence>MTSETTYSPVAALVHAGRWDAALPLAGSIGERAAILVDAHWWRLSGRAEAEEAVAALAAEDPVVAGYHAAVLAYTRVLFGPEPDAGDAARAREGFAAAEAHPVLAPWAVFWQGVVADNLDGDAAAPALFSRALDAALATGDPLLESYAVRHLGGPAAERGDPAGVAMLRRSYDLRASLGARPQTAAAAVYLAACLPEGEEAERLRTLAAATARELGLTWLAAAG</sequence>
<dbReference type="EMBL" id="JAIBOA010000018">
    <property type="protein sequence ID" value="MBW8485725.1"/>
    <property type="molecule type" value="Genomic_DNA"/>
</dbReference>
<protein>
    <recommendedName>
        <fullName evidence="3">Tetratricopeptide repeat protein</fullName>
    </recommendedName>
</protein>